<proteinExistence type="inferred from homology"/>
<organism evidence="9 10">
    <name type="scientific">Paramuricea clavata</name>
    <name type="common">Red gorgonian</name>
    <name type="synonym">Violescent sea-whip</name>
    <dbReference type="NCBI Taxonomy" id="317549"/>
    <lineage>
        <taxon>Eukaryota</taxon>
        <taxon>Metazoa</taxon>
        <taxon>Cnidaria</taxon>
        <taxon>Anthozoa</taxon>
        <taxon>Octocorallia</taxon>
        <taxon>Malacalcyonacea</taxon>
        <taxon>Plexauridae</taxon>
        <taxon>Paramuricea</taxon>
    </lineage>
</organism>
<evidence type="ECO:0000313" key="9">
    <source>
        <dbReference type="EMBL" id="CAB3982039.1"/>
    </source>
</evidence>
<evidence type="ECO:0000313" key="10">
    <source>
        <dbReference type="Proteomes" id="UP001152795"/>
    </source>
</evidence>
<keyword evidence="4 6" id="KW-0689">Ribosomal protein</keyword>
<keyword evidence="3 7" id="KW-0694">RNA-binding</keyword>
<name>A0A6S7G058_PARCT</name>
<comment type="similarity">
    <text evidence="1 6">Belongs to the universal ribosomal protein uS7 family.</text>
</comment>
<dbReference type="GO" id="GO:0015935">
    <property type="term" value="C:small ribosomal subunit"/>
    <property type="evidence" value="ECO:0007669"/>
    <property type="project" value="InterPro"/>
</dbReference>
<evidence type="ECO:0000256" key="7">
    <source>
        <dbReference type="RuleBase" id="RU003620"/>
    </source>
</evidence>
<evidence type="ECO:0000256" key="3">
    <source>
        <dbReference type="ARBA" id="ARBA00022884"/>
    </source>
</evidence>
<reference evidence="9" key="1">
    <citation type="submission" date="2020-04" db="EMBL/GenBank/DDBJ databases">
        <authorList>
            <person name="Alioto T."/>
            <person name="Alioto T."/>
            <person name="Gomez Garrido J."/>
        </authorList>
    </citation>
    <scope>NUCLEOTIDE SEQUENCE</scope>
    <source>
        <strain evidence="9">A484AB</strain>
    </source>
</reference>
<sequence length="210" mass="23778">MASFPACSNFRRTFLLSARFLRSNNVQSFSSTTGHSDEGDIPKAASSHTVPASIFHDNLVSKFINSMMYDGKKSLSQRIMLNTFECIKKKQVALKLSSKKPDEVQTDPLSIFHTAMENAQPVVGVQPIKKAGKTYQVPTPLTANRRRFLAIKWLIGTARDKPGPRNAKMYEKLCQEILNAYNNEGAVVQRKRDLHKLAESNRAFANFRWW</sequence>
<dbReference type="InterPro" id="IPR023798">
    <property type="entry name" value="Ribosomal_uS7_dom"/>
</dbReference>
<dbReference type="PIRSF" id="PIRSF002122">
    <property type="entry name" value="RPS7p_RPS7a_RPS5e_RPS7o"/>
    <property type="match status" value="1"/>
</dbReference>
<dbReference type="Pfam" id="PF00177">
    <property type="entry name" value="Ribosomal_S7"/>
    <property type="match status" value="1"/>
</dbReference>
<dbReference type="InterPro" id="IPR000235">
    <property type="entry name" value="Ribosomal_uS7"/>
</dbReference>
<protein>
    <recommendedName>
        <fullName evidence="7">Ribosomal protein S7</fullName>
    </recommendedName>
</protein>
<dbReference type="PROSITE" id="PS00052">
    <property type="entry name" value="RIBOSOMAL_S7"/>
    <property type="match status" value="1"/>
</dbReference>
<dbReference type="AlphaFoldDB" id="A0A6S7G058"/>
<dbReference type="EMBL" id="CACRXK020000457">
    <property type="protein sequence ID" value="CAB3982039.1"/>
    <property type="molecule type" value="Genomic_DNA"/>
</dbReference>
<gene>
    <name evidence="9" type="ORF">PACLA_8A031505</name>
</gene>
<dbReference type="GO" id="GO:0019843">
    <property type="term" value="F:rRNA binding"/>
    <property type="evidence" value="ECO:0007669"/>
    <property type="project" value="UniProtKB-KW"/>
</dbReference>
<evidence type="ECO:0000256" key="2">
    <source>
        <dbReference type="ARBA" id="ARBA00022730"/>
    </source>
</evidence>
<dbReference type="InterPro" id="IPR036823">
    <property type="entry name" value="Ribosomal_uS7_dom_sf"/>
</dbReference>
<dbReference type="GO" id="GO:0006412">
    <property type="term" value="P:translation"/>
    <property type="evidence" value="ECO:0007669"/>
    <property type="project" value="InterPro"/>
</dbReference>
<dbReference type="PANTHER" id="PTHR11205">
    <property type="entry name" value="RIBOSOMAL PROTEIN S7"/>
    <property type="match status" value="1"/>
</dbReference>
<dbReference type="Proteomes" id="UP001152795">
    <property type="component" value="Unassembled WGS sequence"/>
</dbReference>
<dbReference type="OrthoDB" id="9972728at2759"/>
<dbReference type="InterPro" id="IPR005717">
    <property type="entry name" value="Ribosomal_uS7_bac/org-type"/>
</dbReference>
<keyword evidence="5 6" id="KW-0687">Ribonucleoprotein</keyword>
<dbReference type="InterPro" id="IPR020606">
    <property type="entry name" value="Ribosomal_uS7_CS"/>
</dbReference>
<dbReference type="HAMAP" id="MF_00480_B">
    <property type="entry name" value="Ribosomal_uS7_B"/>
    <property type="match status" value="1"/>
</dbReference>
<keyword evidence="2 7" id="KW-0699">rRNA-binding</keyword>
<dbReference type="SUPFAM" id="SSF47973">
    <property type="entry name" value="Ribosomal protein S7"/>
    <property type="match status" value="1"/>
</dbReference>
<accession>A0A6S7G058</accession>
<evidence type="ECO:0000256" key="5">
    <source>
        <dbReference type="ARBA" id="ARBA00023274"/>
    </source>
</evidence>
<comment type="caution">
    <text evidence="9">The sequence shown here is derived from an EMBL/GenBank/DDBJ whole genome shotgun (WGS) entry which is preliminary data.</text>
</comment>
<evidence type="ECO:0000256" key="4">
    <source>
        <dbReference type="ARBA" id="ARBA00022980"/>
    </source>
</evidence>
<keyword evidence="10" id="KW-1185">Reference proteome</keyword>
<dbReference type="NCBIfam" id="TIGR01029">
    <property type="entry name" value="rpsG_bact"/>
    <property type="match status" value="1"/>
</dbReference>
<evidence type="ECO:0000256" key="6">
    <source>
        <dbReference type="RuleBase" id="RU003619"/>
    </source>
</evidence>
<dbReference type="Gene3D" id="1.10.455.10">
    <property type="entry name" value="Ribosomal protein S7 domain"/>
    <property type="match status" value="1"/>
</dbReference>
<feature type="domain" description="Small ribosomal subunit protein uS7" evidence="8">
    <location>
        <begin position="45"/>
        <end position="202"/>
    </location>
</feature>
<dbReference type="GO" id="GO:0003735">
    <property type="term" value="F:structural constituent of ribosome"/>
    <property type="evidence" value="ECO:0007669"/>
    <property type="project" value="InterPro"/>
</dbReference>
<evidence type="ECO:0000256" key="1">
    <source>
        <dbReference type="ARBA" id="ARBA00007151"/>
    </source>
</evidence>
<evidence type="ECO:0000259" key="8">
    <source>
        <dbReference type="Pfam" id="PF00177"/>
    </source>
</evidence>